<dbReference type="Gene3D" id="2.60.40.420">
    <property type="entry name" value="Cupredoxins - blue copper proteins"/>
    <property type="match status" value="2"/>
</dbReference>
<proteinExistence type="predicted"/>
<evidence type="ECO:0008006" key="3">
    <source>
        <dbReference type="Google" id="ProtNLM"/>
    </source>
</evidence>
<dbReference type="GeneID" id="25325127"/>
<gene>
    <name evidence="1" type="ORF">PV05_03219</name>
</gene>
<accession>A0A0D2EVC2</accession>
<name>A0A0D2EVC2_9EURO</name>
<reference evidence="1 2" key="1">
    <citation type="submission" date="2015-01" db="EMBL/GenBank/DDBJ databases">
        <title>The Genome Sequence of Exophiala xenobiotica CBS118157.</title>
        <authorList>
            <consortium name="The Broad Institute Genomics Platform"/>
            <person name="Cuomo C."/>
            <person name="de Hoog S."/>
            <person name="Gorbushina A."/>
            <person name="Stielow B."/>
            <person name="Teixiera M."/>
            <person name="Abouelleil A."/>
            <person name="Chapman S.B."/>
            <person name="Priest M."/>
            <person name="Young S.K."/>
            <person name="Wortman J."/>
            <person name="Nusbaum C."/>
            <person name="Birren B."/>
        </authorList>
    </citation>
    <scope>NUCLEOTIDE SEQUENCE [LARGE SCALE GENOMIC DNA]</scope>
    <source>
        <strain evidence="1 2">CBS 118157</strain>
    </source>
</reference>
<dbReference type="AlphaFoldDB" id="A0A0D2EVC2"/>
<dbReference type="SUPFAM" id="SSF49503">
    <property type="entry name" value="Cupredoxins"/>
    <property type="match status" value="2"/>
</dbReference>
<organism evidence="1 2">
    <name type="scientific">Exophiala xenobiotica</name>
    <dbReference type="NCBI Taxonomy" id="348802"/>
    <lineage>
        <taxon>Eukaryota</taxon>
        <taxon>Fungi</taxon>
        <taxon>Dikarya</taxon>
        <taxon>Ascomycota</taxon>
        <taxon>Pezizomycotina</taxon>
        <taxon>Eurotiomycetes</taxon>
        <taxon>Chaetothyriomycetidae</taxon>
        <taxon>Chaetothyriales</taxon>
        <taxon>Herpotrichiellaceae</taxon>
        <taxon>Exophiala</taxon>
    </lineage>
</organism>
<dbReference type="HOGENOM" id="CLU_031740_3_0_1"/>
<dbReference type="STRING" id="348802.A0A0D2EVC2"/>
<protein>
    <recommendedName>
        <fullName evidence="3">Nitrite reductase (NO-forming)</fullName>
    </recommendedName>
</protein>
<dbReference type="RefSeq" id="XP_013319304.1">
    <property type="nucleotide sequence ID" value="XM_013463850.1"/>
</dbReference>
<evidence type="ECO:0000313" key="1">
    <source>
        <dbReference type="EMBL" id="KIW58720.1"/>
    </source>
</evidence>
<sequence length="392" mass="42708">MNNLSHLVSRSWIGIAKSNAGRVRGTTLTQTATFKRYSLVPVVAVSGAATLWLFSSQTTVHAEAPHYTSIKHYARDHAHSHTHGYDKRLVLHTAPVTPSKPVAHENRAYMADIDTKLEHESLDLARHPVEEAVLTSAPNVPPSITRDYPVVLKVDLTRTIKKTQLTGDIIEVTFTNKDESRMPHNIDCYAILGPGGGSAVTTTEENQTKTARFKLLCPGLFVYHCAAAPVSVYIANGMFGLMKSNQVEFSYPNALREEPEAVVFNGRELALTRDKPLKANVNDTVRIFFGNAGPNLTSAFHVIGGNFRRAYRDGDVVSPPAQFVSTLSVPPGGATIVDMHMLVPGTMTLVDHAIFRLDKGGVGYLNVAGKPRPDIYQSVQPPAPCVGCKLHP</sequence>
<dbReference type="EMBL" id="KN847318">
    <property type="protein sequence ID" value="KIW58720.1"/>
    <property type="molecule type" value="Genomic_DNA"/>
</dbReference>
<dbReference type="Proteomes" id="UP000054342">
    <property type="component" value="Unassembled WGS sequence"/>
</dbReference>
<evidence type="ECO:0000313" key="2">
    <source>
        <dbReference type="Proteomes" id="UP000054342"/>
    </source>
</evidence>
<dbReference type="InterPro" id="IPR008972">
    <property type="entry name" value="Cupredoxin"/>
</dbReference>
<dbReference type="CDD" id="cd04208">
    <property type="entry name" value="CuRO_2_CuNIR"/>
    <property type="match status" value="1"/>
</dbReference>
<keyword evidence="2" id="KW-1185">Reference proteome</keyword>
<dbReference type="OrthoDB" id="2121828at2759"/>